<sequence>MVQFDPFRVMDMDFEKTSYGGSARETVLLHFVPIDVTAYGKFDPFRVVGMTNPCFPWVATHGY</sequence>
<evidence type="ECO:0000313" key="2">
    <source>
        <dbReference type="Proteomes" id="UP000027821"/>
    </source>
</evidence>
<dbReference type="Proteomes" id="UP000027821">
    <property type="component" value="Unassembled WGS sequence"/>
</dbReference>
<reference evidence="1 2" key="1">
    <citation type="submission" date="2014-04" db="EMBL/GenBank/DDBJ databases">
        <title>Characterization and application of a salt tolerant electro-active bacterium.</title>
        <authorList>
            <person name="Yang L."/>
            <person name="Wei S."/>
            <person name="Tay Q.X.M."/>
        </authorList>
    </citation>
    <scope>NUCLEOTIDE SEQUENCE [LARGE SCALE GENOMIC DNA]</scope>
    <source>
        <strain evidence="1 2">LY1</strain>
    </source>
</reference>
<name>A0A074KZH9_9BACT</name>
<dbReference type="AlphaFoldDB" id="A0A074KZH9"/>
<comment type="caution">
    <text evidence="1">The sequence shown here is derived from an EMBL/GenBank/DDBJ whole genome shotgun (WGS) entry which is preliminary data.</text>
</comment>
<keyword evidence="2" id="KW-1185">Reference proteome</keyword>
<dbReference type="EMBL" id="JMIH01000016">
    <property type="protein sequence ID" value="KEO74329.1"/>
    <property type="molecule type" value="Genomic_DNA"/>
</dbReference>
<accession>A0A074KZH9</accession>
<gene>
    <name evidence="1" type="ORF">EL17_09385</name>
</gene>
<proteinExistence type="predicted"/>
<evidence type="ECO:0000313" key="1">
    <source>
        <dbReference type="EMBL" id="KEO74329.1"/>
    </source>
</evidence>
<organism evidence="1 2">
    <name type="scientific">Anditalea andensis</name>
    <dbReference type="NCBI Taxonomy" id="1048983"/>
    <lineage>
        <taxon>Bacteria</taxon>
        <taxon>Pseudomonadati</taxon>
        <taxon>Bacteroidota</taxon>
        <taxon>Cytophagia</taxon>
        <taxon>Cytophagales</taxon>
        <taxon>Cytophagaceae</taxon>
        <taxon>Anditalea</taxon>
    </lineage>
</organism>
<protein>
    <submittedName>
        <fullName evidence="1">Uncharacterized protein</fullName>
    </submittedName>
</protein>